<accession>A0A6A6LCX7</accession>
<name>A0A6A6LCX7_HEVBR</name>
<dbReference type="Proteomes" id="UP000467840">
    <property type="component" value="Chromosome 1"/>
</dbReference>
<dbReference type="EMBL" id="JAAGAX010000011">
    <property type="protein sequence ID" value="KAF2298158.1"/>
    <property type="molecule type" value="Genomic_DNA"/>
</dbReference>
<organism evidence="1 2">
    <name type="scientific">Hevea brasiliensis</name>
    <name type="common">Para rubber tree</name>
    <name type="synonym">Siphonia brasiliensis</name>
    <dbReference type="NCBI Taxonomy" id="3981"/>
    <lineage>
        <taxon>Eukaryota</taxon>
        <taxon>Viridiplantae</taxon>
        <taxon>Streptophyta</taxon>
        <taxon>Embryophyta</taxon>
        <taxon>Tracheophyta</taxon>
        <taxon>Spermatophyta</taxon>
        <taxon>Magnoliopsida</taxon>
        <taxon>eudicotyledons</taxon>
        <taxon>Gunneridae</taxon>
        <taxon>Pentapetalae</taxon>
        <taxon>rosids</taxon>
        <taxon>fabids</taxon>
        <taxon>Malpighiales</taxon>
        <taxon>Euphorbiaceae</taxon>
        <taxon>Crotonoideae</taxon>
        <taxon>Micrandreae</taxon>
        <taxon>Hevea</taxon>
    </lineage>
</organism>
<reference evidence="1 2" key="1">
    <citation type="journal article" date="2020" name="Mol. Plant">
        <title>The Chromosome-Based Rubber Tree Genome Provides New Insights into Spurge Genome Evolution and Rubber Biosynthesis.</title>
        <authorList>
            <person name="Liu J."/>
            <person name="Shi C."/>
            <person name="Shi C.C."/>
            <person name="Li W."/>
            <person name="Zhang Q.J."/>
            <person name="Zhang Y."/>
            <person name="Li K."/>
            <person name="Lu H.F."/>
            <person name="Shi C."/>
            <person name="Zhu S.T."/>
            <person name="Xiao Z.Y."/>
            <person name="Nan H."/>
            <person name="Yue Y."/>
            <person name="Zhu X.G."/>
            <person name="Wu Y."/>
            <person name="Hong X.N."/>
            <person name="Fan G.Y."/>
            <person name="Tong Y."/>
            <person name="Zhang D."/>
            <person name="Mao C.L."/>
            <person name="Liu Y.L."/>
            <person name="Hao S.J."/>
            <person name="Liu W.Q."/>
            <person name="Lv M.Q."/>
            <person name="Zhang H.B."/>
            <person name="Liu Y."/>
            <person name="Hu-Tang G.R."/>
            <person name="Wang J.P."/>
            <person name="Wang J.H."/>
            <person name="Sun Y.H."/>
            <person name="Ni S.B."/>
            <person name="Chen W.B."/>
            <person name="Zhang X.C."/>
            <person name="Jiao Y.N."/>
            <person name="Eichler E.E."/>
            <person name="Li G.H."/>
            <person name="Liu X."/>
            <person name="Gao L.Z."/>
        </authorList>
    </citation>
    <scope>NUCLEOTIDE SEQUENCE [LARGE SCALE GENOMIC DNA]</scope>
    <source>
        <strain evidence="2">cv. GT1</strain>
        <tissue evidence="1">Leaf</tissue>
    </source>
</reference>
<keyword evidence="2" id="KW-1185">Reference proteome</keyword>
<comment type="caution">
    <text evidence="1">The sequence shown here is derived from an EMBL/GenBank/DDBJ whole genome shotgun (WGS) entry which is preliminary data.</text>
</comment>
<gene>
    <name evidence="1" type="ORF">GH714_016173</name>
</gene>
<evidence type="ECO:0000313" key="2">
    <source>
        <dbReference type="Proteomes" id="UP000467840"/>
    </source>
</evidence>
<sequence>MVRSVPSSMLRDSVANYVDESGYWNWSLVADFSVTGDQCSHNWEVQFVVVPREMNYSIDCPARFDASCSFGVHAVDDAPESASS</sequence>
<proteinExistence type="predicted"/>
<protein>
    <submittedName>
        <fullName evidence="1">Uncharacterized protein</fullName>
    </submittedName>
</protein>
<evidence type="ECO:0000313" key="1">
    <source>
        <dbReference type="EMBL" id="KAF2298158.1"/>
    </source>
</evidence>
<dbReference type="AlphaFoldDB" id="A0A6A6LCX7"/>